<proteinExistence type="predicted"/>
<dbReference type="AlphaFoldDB" id="A0ABD0ZED5"/>
<sequence>MARTFNDDEIDRRTLSTSQGEGCVNSRNMNYYDPLKTANSRNRFKGRKLHHDLNTLTVHETIHSRFESSNSKLENHPNPIANVKETFAPLLVSASATVGHNKSGSVTNGRTCKLALRMAPDVAEEAAWVLSTLAISRPEVHSIGRYESLKKDNQPHTLVWTAPINGSHERREYRHAIGVNVSTTGTWTGLTGPGVVQVWDRDAAALMHANDGVPITNSSPLEGSHRLLHPRVVWTFSWRETSSVLSAHSDIDRA</sequence>
<name>A0ABD0ZED5_9HEMI</name>
<evidence type="ECO:0000313" key="3">
    <source>
        <dbReference type="Proteomes" id="UP001558652"/>
    </source>
</evidence>
<evidence type="ECO:0000313" key="2">
    <source>
        <dbReference type="EMBL" id="KAL1138434.1"/>
    </source>
</evidence>
<dbReference type="EMBL" id="JBFDAA010000003">
    <property type="protein sequence ID" value="KAL1138434.1"/>
    <property type="molecule type" value="Genomic_DNA"/>
</dbReference>
<feature type="region of interest" description="Disordered" evidence="1">
    <location>
        <begin position="1"/>
        <end position="22"/>
    </location>
</feature>
<dbReference type="Proteomes" id="UP001558652">
    <property type="component" value="Unassembled WGS sequence"/>
</dbReference>
<comment type="caution">
    <text evidence="2">The sequence shown here is derived from an EMBL/GenBank/DDBJ whole genome shotgun (WGS) entry which is preliminary data.</text>
</comment>
<gene>
    <name evidence="2" type="ORF">AAG570_008498</name>
</gene>
<protein>
    <submittedName>
        <fullName evidence="2">Uncharacterized protein</fullName>
    </submittedName>
</protein>
<keyword evidence="3" id="KW-1185">Reference proteome</keyword>
<organism evidence="2 3">
    <name type="scientific">Ranatra chinensis</name>
    <dbReference type="NCBI Taxonomy" id="642074"/>
    <lineage>
        <taxon>Eukaryota</taxon>
        <taxon>Metazoa</taxon>
        <taxon>Ecdysozoa</taxon>
        <taxon>Arthropoda</taxon>
        <taxon>Hexapoda</taxon>
        <taxon>Insecta</taxon>
        <taxon>Pterygota</taxon>
        <taxon>Neoptera</taxon>
        <taxon>Paraneoptera</taxon>
        <taxon>Hemiptera</taxon>
        <taxon>Heteroptera</taxon>
        <taxon>Panheteroptera</taxon>
        <taxon>Nepomorpha</taxon>
        <taxon>Nepidae</taxon>
        <taxon>Ranatrinae</taxon>
        <taxon>Ranatra</taxon>
    </lineage>
</organism>
<evidence type="ECO:0000256" key="1">
    <source>
        <dbReference type="SAM" id="MobiDB-lite"/>
    </source>
</evidence>
<accession>A0ABD0ZED5</accession>
<reference evidence="2 3" key="1">
    <citation type="submission" date="2024-07" db="EMBL/GenBank/DDBJ databases">
        <title>Chromosome-level genome assembly of the water stick insect Ranatra chinensis (Heteroptera: Nepidae).</title>
        <authorList>
            <person name="Liu X."/>
        </authorList>
    </citation>
    <scope>NUCLEOTIDE SEQUENCE [LARGE SCALE GENOMIC DNA]</scope>
    <source>
        <strain evidence="2">Cailab_2021Rc</strain>
        <tissue evidence="2">Muscle</tissue>
    </source>
</reference>